<protein>
    <submittedName>
        <fullName evidence="2">Uncharacterized protein</fullName>
    </submittedName>
</protein>
<keyword evidence="3" id="KW-1185">Reference proteome</keyword>
<organism evidence="2 3">
    <name type="scientific">Tetracentron sinense</name>
    <name type="common">Spur-leaf</name>
    <dbReference type="NCBI Taxonomy" id="13715"/>
    <lineage>
        <taxon>Eukaryota</taxon>
        <taxon>Viridiplantae</taxon>
        <taxon>Streptophyta</taxon>
        <taxon>Embryophyta</taxon>
        <taxon>Tracheophyta</taxon>
        <taxon>Spermatophyta</taxon>
        <taxon>Magnoliopsida</taxon>
        <taxon>Trochodendrales</taxon>
        <taxon>Trochodendraceae</taxon>
        <taxon>Tetracentron</taxon>
    </lineage>
</organism>
<evidence type="ECO:0000313" key="2">
    <source>
        <dbReference type="EMBL" id="KAF8391353.1"/>
    </source>
</evidence>
<dbReference type="Gene3D" id="1.25.40.20">
    <property type="entry name" value="Ankyrin repeat-containing domain"/>
    <property type="match status" value="1"/>
</dbReference>
<comment type="caution">
    <text evidence="2">The sequence shown here is derived from an EMBL/GenBank/DDBJ whole genome shotgun (WGS) entry which is preliminary data.</text>
</comment>
<reference evidence="2 3" key="1">
    <citation type="submission" date="2020-04" db="EMBL/GenBank/DDBJ databases">
        <title>Plant Genome Project.</title>
        <authorList>
            <person name="Zhang R.-G."/>
        </authorList>
    </citation>
    <scope>NUCLEOTIDE SEQUENCE [LARGE SCALE GENOMIC DNA]</scope>
    <source>
        <strain evidence="2">YNK0</strain>
        <tissue evidence="2">Leaf</tissue>
    </source>
</reference>
<dbReference type="PROSITE" id="PS50088">
    <property type="entry name" value="ANK_REPEAT"/>
    <property type="match status" value="1"/>
</dbReference>
<accession>A0A835D5F0</accession>
<dbReference type="InterPro" id="IPR036770">
    <property type="entry name" value="Ankyrin_rpt-contain_sf"/>
</dbReference>
<feature type="repeat" description="ANK" evidence="1">
    <location>
        <begin position="122"/>
        <end position="149"/>
    </location>
</feature>
<dbReference type="AlphaFoldDB" id="A0A835D5F0"/>
<dbReference type="OrthoDB" id="194358at2759"/>
<dbReference type="Proteomes" id="UP000655225">
    <property type="component" value="Unassembled WGS sequence"/>
</dbReference>
<sequence length="182" mass="20321">MASVLRIPCALALSVNTVSNAETPLAYGTREEYLGILAELSRCKEQLKGELDNLRLHYDKMKAFIFNLQLKAREREGSSCRFIFIEYQQNCSEFEPKAVEKRTVLPSCALETYSVSRDILYLHCAIESGQADVIELLVKKGVDFEAQTNKTNKGVTALQIAETLHSIRIIIVHGDAIKEGVG</sequence>
<dbReference type="EMBL" id="JABCRI010000017">
    <property type="protein sequence ID" value="KAF8391353.1"/>
    <property type="molecule type" value="Genomic_DNA"/>
</dbReference>
<name>A0A835D5F0_TETSI</name>
<gene>
    <name evidence="2" type="ORF">HHK36_023657</name>
</gene>
<evidence type="ECO:0000256" key="1">
    <source>
        <dbReference type="PROSITE-ProRule" id="PRU00023"/>
    </source>
</evidence>
<dbReference type="InterPro" id="IPR002110">
    <property type="entry name" value="Ankyrin_rpt"/>
</dbReference>
<evidence type="ECO:0000313" key="3">
    <source>
        <dbReference type="Proteomes" id="UP000655225"/>
    </source>
</evidence>
<dbReference type="SUPFAM" id="SSF48403">
    <property type="entry name" value="Ankyrin repeat"/>
    <property type="match status" value="1"/>
</dbReference>
<keyword evidence="1" id="KW-0040">ANK repeat</keyword>
<proteinExistence type="predicted"/>